<dbReference type="Pfam" id="PF01682">
    <property type="entry name" value="DB"/>
    <property type="match status" value="1"/>
</dbReference>
<protein>
    <recommendedName>
        <fullName evidence="2">Domain of unknown function DB domain-containing protein</fullName>
    </recommendedName>
</protein>
<dbReference type="EMBL" id="UYRX01000114">
    <property type="protein sequence ID" value="VDK74455.1"/>
    <property type="molecule type" value="Genomic_DNA"/>
</dbReference>
<dbReference type="PANTHER" id="PTHR46705">
    <property type="entry name" value="PROTEIN CBG09805"/>
    <property type="match status" value="1"/>
</dbReference>
<feature type="region of interest" description="Disordered" evidence="1">
    <location>
        <begin position="40"/>
        <end position="70"/>
    </location>
</feature>
<dbReference type="PANTHER" id="PTHR46705:SF2">
    <property type="entry name" value="DOMAIN OF UNKNOWN FUNCTION DB DOMAIN-CONTAINING PROTEIN"/>
    <property type="match status" value="1"/>
</dbReference>
<dbReference type="OrthoDB" id="5843172at2759"/>
<sequence length="427" mass="48114">MHGSIATFAEALKTRFAKRSDEENSAVSQQNRFVLLPLESQGERLQHPPVTTSPTASASQQPQTGNGPKTSQRILLFSIHRPEQQQQQKDLTMASFESVSPVNHSHTVRHRHLHTAPVIYHQRTVNKAHTMGVAEHMHFSNSSHSQLLMNRNGSWLEPRIFSSISVHRHRFPHESQSERQLVKFTETSSLKQKQPPLLELALLNLSLPQTKTPTMSNKEPLNTSAFRHSSSQPFAPLHISERLSGIQPKAQRRKPRTSHLPISVIPTAELNHSALQFAPKNLSHSNILARTFPEPVLKSLTTSVNDAFLDCCKRKNIDARCEPRCNFDILDRRVLTAMFVGSDPCPPSNGRNLLSCAAQDLDHTNCCREHGVQQTAARDKCLTFCQMTPEANFQADVSMLPCWSVLKEIKQCFRLSLIEKHNNKNAE</sequence>
<keyword evidence="4" id="KW-1185">Reference proteome</keyword>
<proteinExistence type="predicted"/>
<gene>
    <name evidence="3" type="ORF">NLS_LOCUS2486</name>
</gene>
<dbReference type="AlphaFoldDB" id="A0A3P6T1Z0"/>
<evidence type="ECO:0000256" key="1">
    <source>
        <dbReference type="SAM" id="MobiDB-lite"/>
    </source>
</evidence>
<dbReference type="STRING" id="42156.A0A3P6T1Z0"/>
<feature type="domain" description="Domain of unknown function DB" evidence="2">
    <location>
        <begin position="311"/>
        <end position="413"/>
    </location>
</feature>
<accession>A0A3P6T1Z0</accession>
<dbReference type="InterPro" id="IPR002602">
    <property type="entry name" value="DB"/>
</dbReference>
<dbReference type="Proteomes" id="UP000277928">
    <property type="component" value="Unassembled WGS sequence"/>
</dbReference>
<feature type="compositionally biased region" description="Polar residues" evidence="1">
    <location>
        <begin position="49"/>
        <end position="70"/>
    </location>
</feature>
<evidence type="ECO:0000259" key="2">
    <source>
        <dbReference type="Pfam" id="PF01682"/>
    </source>
</evidence>
<organism evidence="3 4">
    <name type="scientific">Litomosoides sigmodontis</name>
    <name type="common">Filarial nematode worm</name>
    <dbReference type="NCBI Taxonomy" id="42156"/>
    <lineage>
        <taxon>Eukaryota</taxon>
        <taxon>Metazoa</taxon>
        <taxon>Ecdysozoa</taxon>
        <taxon>Nematoda</taxon>
        <taxon>Chromadorea</taxon>
        <taxon>Rhabditida</taxon>
        <taxon>Spirurina</taxon>
        <taxon>Spiruromorpha</taxon>
        <taxon>Filarioidea</taxon>
        <taxon>Onchocercidae</taxon>
        <taxon>Litomosoides</taxon>
    </lineage>
</organism>
<evidence type="ECO:0000313" key="3">
    <source>
        <dbReference type="EMBL" id="VDK74455.1"/>
    </source>
</evidence>
<reference evidence="3 4" key="1">
    <citation type="submission" date="2018-08" db="EMBL/GenBank/DDBJ databases">
        <authorList>
            <person name="Laetsch R D."/>
            <person name="Stevens L."/>
            <person name="Kumar S."/>
            <person name="Blaxter L. M."/>
        </authorList>
    </citation>
    <scope>NUCLEOTIDE SEQUENCE [LARGE SCALE GENOMIC DNA]</scope>
</reference>
<evidence type="ECO:0000313" key="4">
    <source>
        <dbReference type="Proteomes" id="UP000277928"/>
    </source>
</evidence>
<name>A0A3P6T1Z0_LITSI</name>